<reference evidence="1" key="1">
    <citation type="submission" date="2023-08" db="EMBL/GenBank/DDBJ databases">
        <title>Emergence of clinically-relevant ST2 carbapenem-resistant Acinetobacter baumannii strains in hospital sewages in Zhejiang, East of China.</title>
        <authorList>
            <person name="Kaichao C."/>
            <person name="Zhang R."/>
        </authorList>
    </citation>
    <scope>NUCLEOTIDE SEQUENCE</scope>
    <source>
        <strain evidence="1">M-SY-60</strain>
    </source>
</reference>
<evidence type="ECO:0000313" key="1">
    <source>
        <dbReference type="EMBL" id="MDQ9071801.1"/>
    </source>
</evidence>
<evidence type="ECO:0000313" key="2">
    <source>
        <dbReference type="Proteomes" id="UP001243195"/>
    </source>
</evidence>
<sequence length="315" mass="36643">MDERIEVTAGLEIEISEVLVNGIYNCLNSLIKGSERREGENPALNALIDSTIIYMQMHNKSYIQDILDIAEDIKNDSEYIYSNDESVIIDNIANYYTTFISSNSYEEYYQNLRNIISLNNNLIKSSYTKEDCQNLIKSLIENILFSSKVDLSPFFEDFLISLIKSNLEILELSLHYLRHLLNSKTINNRLIIDMSFLIQFINYLPLLFNNMVTAHSLQKLENDEPIDDQSFNLVLKKINTIKARKNAKIKASKEAVKKEPKFRKLEQLWIKGDWSSKGRGKYSQFAKHILYNDEIEGLEYDAIRNYISKFDKANI</sequence>
<protein>
    <submittedName>
        <fullName evidence="1">Uncharacterized protein</fullName>
    </submittedName>
</protein>
<comment type="caution">
    <text evidence="1">The sequence shown here is derived from an EMBL/GenBank/DDBJ whole genome shotgun (WGS) entry which is preliminary data.</text>
</comment>
<organism evidence="1 2">
    <name type="scientific">Acinetobacter gerneri</name>
    <dbReference type="NCBI Taxonomy" id="202952"/>
    <lineage>
        <taxon>Bacteria</taxon>
        <taxon>Pseudomonadati</taxon>
        <taxon>Pseudomonadota</taxon>
        <taxon>Gammaproteobacteria</taxon>
        <taxon>Moraxellales</taxon>
        <taxon>Moraxellaceae</taxon>
        <taxon>Acinetobacter</taxon>
    </lineage>
</organism>
<dbReference type="AlphaFoldDB" id="A0AAW8JGA0"/>
<dbReference type="EMBL" id="JAVIDA010000011">
    <property type="protein sequence ID" value="MDQ9071801.1"/>
    <property type="molecule type" value="Genomic_DNA"/>
</dbReference>
<dbReference type="Proteomes" id="UP001243195">
    <property type="component" value="Unassembled WGS sequence"/>
</dbReference>
<name>A0AAW8JGA0_9GAMM</name>
<dbReference type="RefSeq" id="WP_308956110.1">
    <property type="nucleotide sequence ID" value="NZ_JAVICY010000012.1"/>
</dbReference>
<accession>A0AAW8JGA0</accession>
<proteinExistence type="predicted"/>
<gene>
    <name evidence="1" type="ORF">RFH51_10055</name>
</gene>